<sequence length="230" mass="25882">MGVAPAPLASLSDNKRLVVRHIGYNAAGVLIPNESPSRHPYRKALSVFPEALFRAAVLSVWRRIFPFIAKIQQGGKVVVDYKNDISSFAAVAAVGPACRNILLTVERNRSVPSGSRLYKYFRIINKHNISFEKKKCKKISESYDLRLFYHVFLLFDGVDRYSFFIPAESFEFNLTVNQREKSVIIAPSHIGAGMDLGSSLSYQYVAGQHKLSVRSLDTESFRFTIAAVFR</sequence>
<protein>
    <submittedName>
        <fullName evidence="1">Uncharacterized protein</fullName>
    </submittedName>
</protein>
<comment type="caution">
    <text evidence="1">The sequence shown here is derived from an EMBL/GenBank/DDBJ whole genome shotgun (WGS) entry which is preliminary data.</text>
</comment>
<reference evidence="1" key="1">
    <citation type="submission" date="2019-08" db="EMBL/GenBank/DDBJ databases">
        <authorList>
            <person name="Kucharzyk K."/>
            <person name="Murdoch R.W."/>
            <person name="Higgins S."/>
            <person name="Loffler F."/>
        </authorList>
    </citation>
    <scope>NUCLEOTIDE SEQUENCE</scope>
</reference>
<dbReference type="EMBL" id="VSSQ01031836">
    <property type="protein sequence ID" value="MPM82894.1"/>
    <property type="molecule type" value="Genomic_DNA"/>
</dbReference>
<gene>
    <name evidence="1" type="ORF">SDC9_129956</name>
</gene>
<name>A0A645D0Z9_9ZZZZ</name>
<dbReference type="AlphaFoldDB" id="A0A645D0Z9"/>
<evidence type="ECO:0000313" key="1">
    <source>
        <dbReference type="EMBL" id="MPM82894.1"/>
    </source>
</evidence>
<accession>A0A645D0Z9</accession>
<proteinExistence type="predicted"/>
<organism evidence="1">
    <name type="scientific">bioreactor metagenome</name>
    <dbReference type="NCBI Taxonomy" id="1076179"/>
    <lineage>
        <taxon>unclassified sequences</taxon>
        <taxon>metagenomes</taxon>
        <taxon>ecological metagenomes</taxon>
    </lineage>
</organism>